<dbReference type="PANTHER" id="PTHR11632">
    <property type="entry name" value="SUCCINATE DEHYDROGENASE 2 FLAVOPROTEIN SUBUNIT"/>
    <property type="match status" value="1"/>
</dbReference>
<evidence type="ECO:0000313" key="5">
    <source>
        <dbReference type="Proteomes" id="UP000008138"/>
    </source>
</evidence>
<dbReference type="Gene3D" id="3.90.700.10">
    <property type="entry name" value="Succinate dehydrogenase/fumarate reductase flavoprotein, catalytic domain"/>
    <property type="match status" value="1"/>
</dbReference>
<accession>F2L4M7</accession>
<dbReference type="STRING" id="999630.TUZN_0715"/>
<evidence type="ECO:0000313" key="4">
    <source>
        <dbReference type="EMBL" id="AEA12205.1"/>
    </source>
</evidence>
<proteinExistence type="predicted"/>
<evidence type="ECO:0000259" key="3">
    <source>
        <dbReference type="Pfam" id="PF00890"/>
    </source>
</evidence>
<dbReference type="RefSeq" id="WP_013679541.1">
    <property type="nucleotide sequence ID" value="NC_015315.1"/>
</dbReference>
<feature type="domain" description="FAD-dependent oxidoreductase 2 FAD-binding" evidence="3">
    <location>
        <begin position="14"/>
        <end position="244"/>
    </location>
</feature>
<dbReference type="InterPro" id="IPR030664">
    <property type="entry name" value="SdhA/FrdA/AprA"/>
</dbReference>
<dbReference type="InterPro" id="IPR037099">
    <property type="entry name" value="Fum_R/Succ_DH_flav-like_C_sf"/>
</dbReference>
<protein>
    <submittedName>
        <fullName evidence="4">Adenylylsulfate reductase, alpha subunit</fullName>
    </submittedName>
</protein>
<dbReference type="PANTHER" id="PTHR11632:SF51">
    <property type="entry name" value="SUCCINATE DEHYDROGENASE [UBIQUINONE] FLAVOPROTEIN SUBUNIT, MITOCHONDRIAL"/>
    <property type="match status" value="1"/>
</dbReference>
<dbReference type="Proteomes" id="UP000008138">
    <property type="component" value="Chromosome"/>
</dbReference>
<dbReference type="GO" id="GO:0009061">
    <property type="term" value="P:anaerobic respiration"/>
    <property type="evidence" value="ECO:0007669"/>
    <property type="project" value="TreeGrafter"/>
</dbReference>
<dbReference type="GO" id="GO:0005886">
    <property type="term" value="C:plasma membrane"/>
    <property type="evidence" value="ECO:0007669"/>
    <property type="project" value="TreeGrafter"/>
</dbReference>
<reference key="2">
    <citation type="submission" date="2011-03" db="EMBL/GenBank/DDBJ databases">
        <title>Complete genome sequence of the thermoacidophilic crenarchaeon Thermoproteus uzoniensis 768-20.</title>
        <authorList>
            <person name="Mardanov A.V."/>
            <person name="Gumerov V.M."/>
            <person name="Beletsky A.V."/>
            <person name="Prokofeva M.I."/>
            <person name="Bonch-Osmolovskaya E.A."/>
            <person name="Ravin N.V."/>
            <person name="Skryabin K.G."/>
        </authorList>
    </citation>
    <scope>NUCLEOTIDE SEQUENCE</scope>
    <source>
        <strain>768-20</strain>
    </source>
</reference>
<reference evidence="4 5" key="1">
    <citation type="journal article" date="2011" name="J. Bacteriol.">
        <title>Complete genome sequence of the thermoacidophilic crenarchaeon Thermoproteus uzoniensis 768-20.</title>
        <authorList>
            <person name="Mardanov A.V."/>
            <person name="Gumerov V.M."/>
            <person name="Beletsky A.V."/>
            <person name="Prokofeva M.I."/>
            <person name="Bonch-Osmolovskaya E.A."/>
            <person name="Ravin N.V."/>
            <person name="Skryabin K.G."/>
        </authorList>
    </citation>
    <scope>NUCLEOTIDE SEQUENCE [LARGE SCALE GENOMIC DNA]</scope>
    <source>
        <strain evidence="4 5">768-20</strain>
    </source>
</reference>
<dbReference type="InterPro" id="IPR003953">
    <property type="entry name" value="FAD-dep_OxRdtase_2_FAD-bd"/>
</dbReference>
<dbReference type="eggNOG" id="arCOG00573">
    <property type="taxonomic scope" value="Archaea"/>
</dbReference>
<dbReference type="SUPFAM" id="SSF51905">
    <property type="entry name" value="FAD/NAD(P)-binding domain"/>
    <property type="match status" value="1"/>
</dbReference>
<dbReference type="Gene3D" id="3.50.50.60">
    <property type="entry name" value="FAD/NAD(P)-binding domain"/>
    <property type="match status" value="1"/>
</dbReference>
<dbReference type="OrthoDB" id="23539at2157"/>
<dbReference type="SUPFAM" id="SSF56425">
    <property type="entry name" value="Succinate dehydrogenase/fumarate reductase flavoprotein, catalytic domain"/>
    <property type="match status" value="1"/>
</dbReference>
<dbReference type="NCBIfam" id="TIGR02061">
    <property type="entry name" value="aprA"/>
    <property type="match status" value="1"/>
</dbReference>
<dbReference type="PIRSF" id="PIRSF000171">
    <property type="entry name" value="SDHA_APRA_LASPO"/>
    <property type="match status" value="1"/>
</dbReference>
<keyword evidence="5" id="KW-1185">Reference proteome</keyword>
<dbReference type="AlphaFoldDB" id="F2L4M7"/>
<sequence>MSALHFPTKIVDTDILVIGGGMAGCGAVFEAKYWCRGRCKVTLVEKAKTEKSGAVGMGLSAANLGVFSEDPDDPKPEDFVRYVRNEFFGIVREDLVYDIARHMTSTIKLFDSWGLPLWRDPKTGKFLRTGRWQHPVHGESYKAIVAEACLKSADEVYERVLITHPLLDERVPNRIAGAVGFHVRDGTFYVFRAKAVIVAAGGASLVYRPRSTAEGLGRTWYPTWASGSAYAIPILAGAETTSMEARLVVVRFKDAYGPVGFPYLLLKMRSTDVHGKQWEPLPDEAREEFKKLYGKYAEARPTPTLLRVLVTERNLMMGRGPDLMQTQERLKTDEDLETLYEDYLDMTPTQAFLWAGQNIHPEKRPSELVPTEPYVQGSHASPSGMWASGPADLAPPEYRWGPNRMLTVEGLFGAGDTVGASGHKFSSGSFTEGRIAGKSAARYVLTQAKDYKPTVSDDTIERYKEIVYRPMEWYHANRPLTTTPEMPPQLTNWFEIHPNYLNWFQLLNRLMKIMDEYAAGWGMHYITNDYMLGRAWELLTMLEEDFRFAAAASLHELLRVWEFYHRLLVAQAVVQSMMARKETRFPGYYVNADHPNLDEENWHVFVNARRDPKTGQWSVRTVPVIHIIP</sequence>
<dbReference type="SUPFAM" id="SSF46977">
    <property type="entry name" value="Succinate dehydrogenase/fumarate reductase flavoprotein C-terminal domain"/>
    <property type="match status" value="1"/>
</dbReference>
<dbReference type="GO" id="GO:0009055">
    <property type="term" value="F:electron transfer activity"/>
    <property type="evidence" value="ECO:0007669"/>
    <property type="project" value="TreeGrafter"/>
</dbReference>
<name>F2L4M7_THEU7</name>
<dbReference type="GO" id="GO:0000104">
    <property type="term" value="F:succinate dehydrogenase activity"/>
    <property type="evidence" value="ECO:0007669"/>
    <property type="project" value="TreeGrafter"/>
</dbReference>
<dbReference type="GeneID" id="10360254"/>
<dbReference type="EMBL" id="CP002590">
    <property type="protein sequence ID" value="AEA12205.1"/>
    <property type="molecule type" value="Genomic_DNA"/>
</dbReference>
<dbReference type="KEGG" id="tuz:TUZN_0715"/>
<dbReference type="Pfam" id="PF00890">
    <property type="entry name" value="FAD_binding_2"/>
    <property type="match status" value="1"/>
</dbReference>
<keyword evidence="2" id="KW-0560">Oxidoreductase</keyword>
<evidence type="ECO:0000256" key="1">
    <source>
        <dbReference type="ARBA" id="ARBA00022630"/>
    </source>
</evidence>
<dbReference type="HOGENOM" id="CLU_014312_8_3_2"/>
<evidence type="ECO:0000256" key="2">
    <source>
        <dbReference type="ARBA" id="ARBA00023002"/>
    </source>
</evidence>
<keyword evidence="1" id="KW-0285">Flavoprotein</keyword>
<dbReference type="InterPro" id="IPR036188">
    <property type="entry name" value="FAD/NAD-bd_sf"/>
</dbReference>
<dbReference type="GO" id="GO:0050660">
    <property type="term" value="F:flavin adenine dinucleotide binding"/>
    <property type="evidence" value="ECO:0007669"/>
    <property type="project" value="TreeGrafter"/>
</dbReference>
<dbReference type="InterPro" id="IPR027477">
    <property type="entry name" value="Succ_DH/fumarate_Rdtase_cat_sf"/>
</dbReference>
<organism evidence="4 5">
    <name type="scientific">Thermoproteus uzoniensis (strain 768-20)</name>
    <dbReference type="NCBI Taxonomy" id="999630"/>
    <lineage>
        <taxon>Archaea</taxon>
        <taxon>Thermoproteota</taxon>
        <taxon>Thermoprotei</taxon>
        <taxon>Thermoproteales</taxon>
        <taxon>Thermoproteaceae</taxon>
        <taxon>Thermoproteus</taxon>
    </lineage>
</organism>
<gene>
    <name evidence="4" type="ordered locus">TUZN_0715</name>
</gene>
<dbReference type="InterPro" id="IPR011803">
    <property type="entry name" value="AprA"/>
</dbReference>